<dbReference type="PANTHER" id="PTHR33121">
    <property type="entry name" value="CYCLIC DI-GMP PHOSPHODIESTERASE PDEF"/>
    <property type="match status" value="1"/>
</dbReference>
<dbReference type="InterPro" id="IPR029016">
    <property type="entry name" value="GAF-like_dom_sf"/>
</dbReference>
<dbReference type="InterPro" id="IPR035919">
    <property type="entry name" value="EAL_sf"/>
</dbReference>
<dbReference type="SUPFAM" id="SSF55785">
    <property type="entry name" value="PYP-like sensor domain (PAS domain)"/>
    <property type="match status" value="1"/>
</dbReference>
<name>A0A4R1QRK5_9FIRM</name>
<dbReference type="InterPro" id="IPR003018">
    <property type="entry name" value="GAF"/>
</dbReference>
<dbReference type="SMART" id="SM00052">
    <property type="entry name" value="EAL"/>
    <property type="match status" value="1"/>
</dbReference>
<evidence type="ECO:0000313" key="3">
    <source>
        <dbReference type="EMBL" id="TCL53454.1"/>
    </source>
</evidence>
<dbReference type="Gene3D" id="3.30.450.40">
    <property type="match status" value="1"/>
</dbReference>
<dbReference type="SMART" id="SM00267">
    <property type="entry name" value="GGDEF"/>
    <property type="match status" value="1"/>
</dbReference>
<reference evidence="3 4" key="1">
    <citation type="submission" date="2019-03" db="EMBL/GenBank/DDBJ databases">
        <title>Genomic Encyclopedia of Type Strains, Phase IV (KMG-IV): sequencing the most valuable type-strain genomes for metagenomic binning, comparative biology and taxonomic classification.</title>
        <authorList>
            <person name="Goeker M."/>
        </authorList>
    </citation>
    <scope>NUCLEOTIDE SEQUENCE [LARGE SCALE GENOMIC DNA]</scope>
    <source>
        <strain evidence="3 4">DSM 100451</strain>
    </source>
</reference>
<dbReference type="Gene3D" id="3.30.450.20">
    <property type="entry name" value="PAS domain"/>
    <property type="match status" value="1"/>
</dbReference>
<dbReference type="InterPro" id="IPR050706">
    <property type="entry name" value="Cyclic-di-GMP_PDE-like"/>
</dbReference>
<dbReference type="EMBL" id="SLUM01000034">
    <property type="protein sequence ID" value="TCL53454.1"/>
    <property type="molecule type" value="Genomic_DNA"/>
</dbReference>
<dbReference type="SUPFAM" id="SSF55073">
    <property type="entry name" value="Nucleotide cyclase"/>
    <property type="match status" value="2"/>
</dbReference>
<feature type="domain" description="GGDEF" evidence="2">
    <location>
        <begin position="321"/>
        <end position="447"/>
    </location>
</feature>
<dbReference type="Pfam" id="PF00990">
    <property type="entry name" value="GGDEF"/>
    <property type="match status" value="1"/>
</dbReference>
<dbReference type="Pfam" id="PF08447">
    <property type="entry name" value="PAS_3"/>
    <property type="match status" value="1"/>
</dbReference>
<organism evidence="3 4">
    <name type="scientific">Allofournierella massiliensis</name>
    <dbReference type="NCBI Taxonomy" id="1650663"/>
    <lineage>
        <taxon>Bacteria</taxon>
        <taxon>Bacillati</taxon>
        <taxon>Bacillota</taxon>
        <taxon>Clostridia</taxon>
        <taxon>Eubacteriales</taxon>
        <taxon>Oscillospiraceae</taxon>
        <taxon>Allofournierella</taxon>
    </lineage>
</organism>
<dbReference type="PROSITE" id="PS50883">
    <property type="entry name" value="EAL"/>
    <property type="match status" value="1"/>
</dbReference>
<dbReference type="CDD" id="cd01949">
    <property type="entry name" value="GGDEF"/>
    <property type="match status" value="1"/>
</dbReference>
<dbReference type="InterPro" id="IPR035965">
    <property type="entry name" value="PAS-like_dom_sf"/>
</dbReference>
<dbReference type="InterPro" id="IPR013655">
    <property type="entry name" value="PAS_fold_3"/>
</dbReference>
<comment type="caution">
    <text evidence="3">The sequence shown here is derived from an EMBL/GenBank/DDBJ whole genome shotgun (WGS) entry which is preliminary data.</text>
</comment>
<dbReference type="CDD" id="cd01948">
    <property type="entry name" value="EAL"/>
    <property type="match status" value="1"/>
</dbReference>
<dbReference type="GO" id="GO:0071111">
    <property type="term" value="F:cyclic-guanylate-specific phosphodiesterase activity"/>
    <property type="evidence" value="ECO:0007669"/>
    <property type="project" value="InterPro"/>
</dbReference>
<dbReference type="Gene3D" id="3.20.20.450">
    <property type="entry name" value="EAL domain"/>
    <property type="match status" value="1"/>
</dbReference>
<evidence type="ECO:0000259" key="1">
    <source>
        <dbReference type="PROSITE" id="PS50883"/>
    </source>
</evidence>
<protein>
    <submittedName>
        <fullName evidence="3">Diguanylate cyclase (GGDEF)-like protein</fullName>
    </submittedName>
</protein>
<sequence>MMMEHLRSFFEEMDEFVYISDLETHQLVYMNRRLRESLNCGPAEDYTKKRCYEVLQGTDRPCAFCNDNQLKAGQFLSWIHKNPVFNKRYLIKDSLLEDNGRKYRIEIAVDVDAEVLCKTPYYYARSETILNECMRQMFSTTNPNDALELLLAYLGRTFECDRAYVFEIDADERVDNTYEWCAPGVEPQKDILQKVPLSSIDWWMLVFSRNEVILIRNLEDIRLQYPLVYALLKPQNVDTLAAGPVCIEGKVVGFLGVDNPSREMMGMLVPIINVLGRFVASLLSRRDLLRRLHTLSYRDPLTGLYNRNAMFAQSTRCDGLKQLGVVYCDITALKQTNDSVGHDAGDRLIRHCARLLQEALHTPCIYRSGGDEFVAVFRDTPREIFEENVQALRRRVQQDEHHIAIGCAWSDRPPFDLDDLICQADRVMYQDKRDYYRANRSIPGVDRRKSDRGPDASSPEKSSLFYHFLASTYHDMEFLFRSISQQNTVGYFYFGDMEKDLFYISDNMRDEFGFPSNVVPGLLKEWANRIPSPQYQEMYWRQLQEMLREKRTVHDLRYQIRNARGKTIWIRCFGLMKWNEDKTRPLFFSGRVTHQDDDFVVDPVTNFPRATATFSRMEKLSQNHQKCLAIGFSLNSITELNNARGRTYSDHLVSNIADELMKNLMGKMSFYRLEGMRCMALVEPDCHESRQELVRQIREIVEAGYRTAGLSVHQPCSFALMECPRDSLSPSDFAEDMVSLIKVARHDSRQPFVEDSLENRKKIRELSNIALALNRDVLRGMENFRIVVQPVVSAETGAIVGGEALLRWSFQGTDVSPALFIPMLEKDNLIQLAGRWVFEQVACTCMRLVACVPDFYLTFNVSLQQLADEQFTAFMRTTLEKYRVSGRSLVAEMTESCMDEQPENLLRFVDDCREMGIEIALDDFGSGYSSLRMLLRYPSSIIKLDRSLLSEMAASEDKMNFISSIVYACHRFGKKVCMEGVETETQNKLIRESGCDMIQGYYHYRPMELEDVYALASRGTDRFAKGDAR</sequence>
<dbReference type="AlphaFoldDB" id="A0A4R1QRK5"/>
<dbReference type="NCBIfam" id="TIGR00254">
    <property type="entry name" value="GGDEF"/>
    <property type="match status" value="1"/>
</dbReference>
<proteinExistence type="predicted"/>
<accession>A0A4R1QRK5</accession>
<gene>
    <name evidence="3" type="ORF">EDD77_13429</name>
</gene>
<dbReference type="PROSITE" id="PS50887">
    <property type="entry name" value="GGDEF"/>
    <property type="match status" value="1"/>
</dbReference>
<dbReference type="SUPFAM" id="SSF141868">
    <property type="entry name" value="EAL domain-like"/>
    <property type="match status" value="1"/>
</dbReference>
<dbReference type="SMART" id="SM00065">
    <property type="entry name" value="GAF"/>
    <property type="match status" value="1"/>
</dbReference>
<dbReference type="PANTHER" id="PTHR33121:SF70">
    <property type="entry name" value="SIGNALING PROTEIN YKOW"/>
    <property type="match status" value="1"/>
</dbReference>
<dbReference type="Proteomes" id="UP000295184">
    <property type="component" value="Unassembled WGS sequence"/>
</dbReference>
<dbReference type="Pfam" id="PF00563">
    <property type="entry name" value="EAL"/>
    <property type="match status" value="1"/>
</dbReference>
<dbReference type="Pfam" id="PF01590">
    <property type="entry name" value="GAF"/>
    <property type="match status" value="1"/>
</dbReference>
<dbReference type="Gene3D" id="3.30.70.270">
    <property type="match status" value="2"/>
</dbReference>
<dbReference type="InterPro" id="IPR043128">
    <property type="entry name" value="Rev_trsase/Diguanyl_cyclase"/>
</dbReference>
<dbReference type="InterPro" id="IPR000160">
    <property type="entry name" value="GGDEF_dom"/>
</dbReference>
<dbReference type="InterPro" id="IPR029787">
    <property type="entry name" value="Nucleotide_cyclase"/>
</dbReference>
<feature type="domain" description="EAL" evidence="1">
    <location>
        <begin position="766"/>
        <end position="1020"/>
    </location>
</feature>
<dbReference type="InterPro" id="IPR001633">
    <property type="entry name" value="EAL_dom"/>
</dbReference>
<dbReference type="STRING" id="1650663.GCA_001486665_00791"/>
<evidence type="ECO:0000313" key="4">
    <source>
        <dbReference type="Proteomes" id="UP000295184"/>
    </source>
</evidence>
<evidence type="ECO:0000259" key="2">
    <source>
        <dbReference type="PROSITE" id="PS50887"/>
    </source>
</evidence>
<dbReference type="SUPFAM" id="SSF55781">
    <property type="entry name" value="GAF domain-like"/>
    <property type="match status" value="1"/>
</dbReference>